<dbReference type="OMA" id="WELITIS"/>
<evidence type="ECO:0000313" key="2">
    <source>
        <dbReference type="Proteomes" id="UP000253958"/>
    </source>
</evidence>
<gene>
    <name evidence="1" type="ORF">DVH21_16645</name>
</gene>
<dbReference type="AlphaFoldDB" id="A0A6N3K2S3"/>
<dbReference type="EMBL" id="CP031263">
    <property type="protein sequence ID" value="AXH91426.1"/>
    <property type="molecule type" value="Genomic_DNA"/>
</dbReference>
<evidence type="ECO:0000313" key="1">
    <source>
        <dbReference type="EMBL" id="AXH91426.1"/>
    </source>
</evidence>
<protein>
    <submittedName>
        <fullName evidence="1">Transcriptional regulator</fullName>
    </submittedName>
</protein>
<dbReference type="Proteomes" id="UP000253958">
    <property type="component" value="Chromosome"/>
</dbReference>
<name>A0A6N3K2S3_9ACTN</name>
<dbReference type="RefSeq" id="WP_013284945.1">
    <property type="nucleotide sequence ID" value="NZ_CP031263.1"/>
</dbReference>
<proteinExistence type="predicted"/>
<organism evidence="1 2">
    <name type="scientific">Micromonospora aurantiaca</name>
    <name type="common">nom. illeg.</name>
    <dbReference type="NCBI Taxonomy" id="47850"/>
    <lineage>
        <taxon>Bacteria</taxon>
        <taxon>Bacillati</taxon>
        <taxon>Actinomycetota</taxon>
        <taxon>Actinomycetes</taxon>
        <taxon>Micromonosporales</taxon>
        <taxon>Micromonosporaceae</taxon>
        <taxon>Micromonospora</taxon>
    </lineage>
</organism>
<accession>A0A6N3K2S3</accession>
<sequence length="85" mass="9453">MAARETPEQIARTRTVTADAVLGGSVDLRVYPYRLLTVLSHRGVGGDQVTQAIIAAEVLEQFGWELITVSEFASSRMVYAIMRRR</sequence>
<reference evidence="1 2" key="1">
    <citation type="submission" date="2018-07" db="EMBL/GenBank/DDBJ databases">
        <authorList>
            <person name="Ye Y."/>
        </authorList>
    </citation>
    <scope>NUCLEOTIDE SEQUENCE [LARGE SCALE GENOMIC DNA]</scope>
    <source>
        <strain evidence="2">H14(2018)</strain>
    </source>
</reference>
<reference evidence="1 2" key="2">
    <citation type="submission" date="2018-08" db="EMBL/GenBank/DDBJ databases">
        <title>Streptomyces kandeliansis sp. nov., an endophytic bacterium isolated from mangrove plant.</title>
        <authorList>
            <person name="Wang R."/>
        </authorList>
    </citation>
    <scope>NUCLEOTIDE SEQUENCE [LARGE SCALE GENOMIC DNA]</scope>
    <source>
        <strain evidence="2">H14(2018)</strain>
    </source>
</reference>